<keyword evidence="1" id="KW-0812">Transmembrane</keyword>
<gene>
    <name evidence="2" type="ORF">ARD30_12930</name>
    <name evidence="3" type="ORF">SAMN05660750_00039</name>
</gene>
<dbReference type="Proteomes" id="UP000190130">
    <property type="component" value="Unassembled WGS sequence"/>
</dbReference>
<dbReference type="EMBL" id="LMAR01000033">
    <property type="protein sequence ID" value="KQK30834.1"/>
    <property type="molecule type" value="Genomic_DNA"/>
</dbReference>
<organism evidence="2 4">
    <name type="scientific">Bosea thiooxidans</name>
    <dbReference type="NCBI Taxonomy" id="53254"/>
    <lineage>
        <taxon>Bacteria</taxon>
        <taxon>Pseudomonadati</taxon>
        <taxon>Pseudomonadota</taxon>
        <taxon>Alphaproteobacteria</taxon>
        <taxon>Hyphomicrobiales</taxon>
        <taxon>Boseaceae</taxon>
        <taxon>Bosea</taxon>
    </lineage>
</organism>
<proteinExistence type="predicted"/>
<keyword evidence="1" id="KW-1133">Transmembrane helix</keyword>
<sequence length="140" mass="14594">MPGLSGTIKAKPRGIYAAGPIRASLSAARAAPGSAKLRAREGTGMTDIVLKALRAGLIGLMLGPLFGLIWVTGLMIFDLKCSGPGDSGGCAMGLLTVPAVLIAPSFVLFAAVSLARSLWRVRPRDPAGAIRRLRNWGRED</sequence>
<evidence type="ECO:0000256" key="1">
    <source>
        <dbReference type="SAM" id="Phobius"/>
    </source>
</evidence>
<reference evidence="2 4" key="1">
    <citation type="submission" date="2015-10" db="EMBL/GenBank/DDBJ databases">
        <title>Draft genome of Bosea thiooxidans.</title>
        <authorList>
            <person name="Wang X."/>
        </authorList>
    </citation>
    <scope>NUCLEOTIDE SEQUENCE [LARGE SCALE GENOMIC DNA]</scope>
    <source>
        <strain evidence="2 4">CGMCC 9174</strain>
    </source>
</reference>
<dbReference type="Proteomes" id="UP000051562">
    <property type="component" value="Unassembled WGS sequence"/>
</dbReference>
<keyword evidence="4" id="KW-1185">Reference proteome</keyword>
<feature type="transmembrane region" description="Helical" evidence="1">
    <location>
        <begin position="55"/>
        <end position="77"/>
    </location>
</feature>
<dbReference type="STRING" id="53254.SAMN05660750_00039"/>
<accession>A0A0Q3SZL1</accession>
<dbReference type="EMBL" id="FUYX01000001">
    <property type="protein sequence ID" value="SKB32220.1"/>
    <property type="molecule type" value="Genomic_DNA"/>
</dbReference>
<evidence type="ECO:0000313" key="5">
    <source>
        <dbReference type="Proteomes" id="UP000190130"/>
    </source>
</evidence>
<protein>
    <submittedName>
        <fullName evidence="2">Uncharacterized protein</fullName>
    </submittedName>
</protein>
<name>A0A0Q3SZL1_9HYPH</name>
<keyword evidence="1" id="KW-0472">Membrane</keyword>
<dbReference type="AlphaFoldDB" id="A0A0Q3SZL1"/>
<evidence type="ECO:0000313" key="4">
    <source>
        <dbReference type="Proteomes" id="UP000051562"/>
    </source>
</evidence>
<evidence type="ECO:0000313" key="2">
    <source>
        <dbReference type="EMBL" id="KQK30834.1"/>
    </source>
</evidence>
<feature type="transmembrane region" description="Helical" evidence="1">
    <location>
        <begin position="97"/>
        <end position="115"/>
    </location>
</feature>
<evidence type="ECO:0000313" key="3">
    <source>
        <dbReference type="EMBL" id="SKB32220.1"/>
    </source>
</evidence>
<reference evidence="3 5" key="2">
    <citation type="submission" date="2017-02" db="EMBL/GenBank/DDBJ databases">
        <authorList>
            <person name="Peterson S.W."/>
        </authorList>
    </citation>
    <scope>NUCLEOTIDE SEQUENCE [LARGE SCALE GENOMIC DNA]</scope>
    <source>
        <strain evidence="3 5">DSM 9653</strain>
    </source>
</reference>